<protein>
    <submittedName>
        <fullName evidence="1">Uncharacterized protein</fullName>
    </submittedName>
</protein>
<reference evidence="1" key="2">
    <citation type="submission" date="2023-05" db="EMBL/GenBank/DDBJ databases">
        <authorList>
            <consortium name="Lawrence Berkeley National Laboratory"/>
            <person name="Steindorff A."/>
            <person name="Hensen N."/>
            <person name="Bonometti L."/>
            <person name="Westerberg I."/>
            <person name="Brannstrom I.O."/>
            <person name="Guillou S."/>
            <person name="Cros-Aarteil S."/>
            <person name="Calhoun S."/>
            <person name="Haridas S."/>
            <person name="Kuo A."/>
            <person name="Mondo S."/>
            <person name="Pangilinan J."/>
            <person name="Riley R."/>
            <person name="Labutti K."/>
            <person name="Andreopoulos B."/>
            <person name="Lipzen A."/>
            <person name="Chen C."/>
            <person name="Yanf M."/>
            <person name="Daum C."/>
            <person name="Ng V."/>
            <person name="Clum A."/>
            <person name="Ohm R."/>
            <person name="Martin F."/>
            <person name="Silar P."/>
            <person name="Natvig D."/>
            <person name="Lalanne C."/>
            <person name="Gautier V."/>
            <person name="Ament-Velasquez S.L."/>
            <person name="Kruys A."/>
            <person name="Hutchinson M.I."/>
            <person name="Powell A.J."/>
            <person name="Barry K."/>
            <person name="Miller A.N."/>
            <person name="Grigoriev I.V."/>
            <person name="Debuchy R."/>
            <person name="Gladieux P."/>
            <person name="Thoren M.H."/>
            <person name="Johannesson H."/>
        </authorList>
    </citation>
    <scope>NUCLEOTIDE SEQUENCE</scope>
    <source>
        <strain evidence="1">CBS 508.74</strain>
    </source>
</reference>
<organism evidence="1 2">
    <name type="scientific">Canariomyces notabilis</name>
    <dbReference type="NCBI Taxonomy" id="2074819"/>
    <lineage>
        <taxon>Eukaryota</taxon>
        <taxon>Fungi</taxon>
        <taxon>Dikarya</taxon>
        <taxon>Ascomycota</taxon>
        <taxon>Pezizomycotina</taxon>
        <taxon>Sordariomycetes</taxon>
        <taxon>Sordariomycetidae</taxon>
        <taxon>Sordariales</taxon>
        <taxon>Chaetomiaceae</taxon>
        <taxon>Canariomyces</taxon>
    </lineage>
</organism>
<evidence type="ECO:0000313" key="1">
    <source>
        <dbReference type="EMBL" id="KAK4107140.1"/>
    </source>
</evidence>
<comment type="caution">
    <text evidence="1">The sequence shown here is derived from an EMBL/GenBank/DDBJ whole genome shotgun (WGS) entry which is preliminary data.</text>
</comment>
<dbReference type="Proteomes" id="UP001302812">
    <property type="component" value="Unassembled WGS sequence"/>
</dbReference>
<keyword evidence="2" id="KW-1185">Reference proteome</keyword>
<name>A0AAN6T6N7_9PEZI</name>
<gene>
    <name evidence="1" type="ORF">N656DRAFT_558711</name>
</gene>
<dbReference type="EMBL" id="MU853381">
    <property type="protein sequence ID" value="KAK4107140.1"/>
    <property type="molecule type" value="Genomic_DNA"/>
</dbReference>
<dbReference type="AlphaFoldDB" id="A0AAN6T6N7"/>
<dbReference type="RefSeq" id="XP_064664710.1">
    <property type="nucleotide sequence ID" value="XM_064810080.1"/>
</dbReference>
<evidence type="ECO:0000313" key="2">
    <source>
        <dbReference type="Proteomes" id="UP001302812"/>
    </source>
</evidence>
<reference evidence="1" key="1">
    <citation type="journal article" date="2023" name="Mol. Phylogenet. Evol.">
        <title>Genome-scale phylogeny and comparative genomics of the fungal order Sordariales.</title>
        <authorList>
            <person name="Hensen N."/>
            <person name="Bonometti L."/>
            <person name="Westerberg I."/>
            <person name="Brannstrom I.O."/>
            <person name="Guillou S."/>
            <person name="Cros-Aarteil S."/>
            <person name="Calhoun S."/>
            <person name="Haridas S."/>
            <person name="Kuo A."/>
            <person name="Mondo S."/>
            <person name="Pangilinan J."/>
            <person name="Riley R."/>
            <person name="LaButti K."/>
            <person name="Andreopoulos B."/>
            <person name="Lipzen A."/>
            <person name="Chen C."/>
            <person name="Yan M."/>
            <person name="Daum C."/>
            <person name="Ng V."/>
            <person name="Clum A."/>
            <person name="Steindorff A."/>
            <person name="Ohm R.A."/>
            <person name="Martin F."/>
            <person name="Silar P."/>
            <person name="Natvig D.O."/>
            <person name="Lalanne C."/>
            <person name="Gautier V."/>
            <person name="Ament-Velasquez S.L."/>
            <person name="Kruys A."/>
            <person name="Hutchinson M.I."/>
            <person name="Powell A.J."/>
            <person name="Barry K."/>
            <person name="Miller A.N."/>
            <person name="Grigoriev I.V."/>
            <person name="Debuchy R."/>
            <person name="Gladieux P."/>
            <person name="Hiltunen Thoren M."/>
            <person name="Johannesson H."/>
        </authorList>
    </citation>
    <scope>NUCLEOTIDE SEQUENCE</scope>
    <source>
        <strain evidence="1">CBS 508.74</strain>
    </source>
</reference>
<dbReference type="GeneID" id="89934204"/>
<sequence length="157" mass="18159">MGQVHPFNFPNTPDRASHRTQRGCSEAFLYYTPYINSGIRALGSNLNITFTFSSTNGLAMAPRYSKAVVVETLKQIRNDFNRLLHRRGVRNCADLERVVRRMRNQVARELERERDHPADGDFNPWIEWCDKPSRRWARIGSLLHQGVDPQTIADAYL</sequence>
<proteinExistence type="predicted"/>
<accession>A0AAN6T6N7</accession>